<evidence type="ECO:0000313" key="1">
    <source>
        <dbReference type="EMBL" id="AYV77239.1"/>
    </source>
</evidence>
<accession>A0A3G4ZUZ1</accession>
<gene>
    <name evidence="1" type="ORF">Barrevirus22_5</name>
</gene>
<proteinExistence type="predicted"/>
<name>A0A3G4ZUZ1_9VIRU</name>
<reference evidence="1" key="1">
    <citation type="submission" date="2018-10" db="EMBL/GenBank/DDBJ databases">
        <title>Hidden diversity of soil giant viruses.</title>
        <authorList>
            <person name="Schulz F."/>
            <person name="Alteio L."/>
            <person name="Goudeau D."/>
            <person name="Ryan E.M."/>
            <person name="Malmstrom R.R."/>
            <person name="Blanchard J."/>
            <person name="Woyke T."/>
        </authorList>
    </citation>
    <scope>NUCLEOTIDE SEQUENCE</scope>
    <source>
        <strain evidence="1">BAV1</strain>
    </source>
</reference>
<dbReference type="EMBL" id="MK072019">
    <property type="protein sequence ID" value="AYV77239.1"/>
    <property type="molecule type" value="Genomic_DNA"/>
</dbReference>
<protein>
    <submittedName>
        <fullName evidence="1">Uncharacterized protein</fullName>
    </submittedName>
</protein>
<organism evidence="1">
    <name type="scientific">Barrevirus sp</name>
    <dbReference type="NCBI Taxonomy" id="2487763"/>
    <lineage>
        <taxon>Viruses</taxon>
        <taxon>Varidnaviria</taxon>
        <taxon>Bamfordvirae</taxon>
        <taxon>Nucleocytoviricota</taxon>
        <taxon>Megaviricetes</taxon>
        <taxon>Imitervirales</taxon>
        <taxon>Mimiviridae</taxon>
        <taxon>Klosneuvirinae</taxon>
    </lineage>
</organism>
<sequence>MSDVASKTTTEKPKKAVPKCGAVTNGKPCINGASANGYCGKHVKYADKKRIEADGTKKVCSNFKNRKCINSLDINSQYSKCDSCREIDRAKYQKKISK</sequence>